<accession>A0ABC8VZ49</accession>
<dbReference type="PANTHER" id="PTHR33065:SF138">
    <property type="entry name" value="OS09G0442000 PROTEIN"/>
    <property type="match status" value="1"/>
</dbReference>
<dbReference type="Pfam" id="PF20241">
    <property type="entry name" value="DUF6598"/>
    <property type="match status" value="1"/>
</dbReference>
<dbReference type="PANTHER" id="PTHR33065">
    <property type="entry name" value="OS07G0486400 PROTEIN"/>
    <property type="match status" value="1"/>
</dbReference>
<feature type="region of interest" description="Disordered" evidence="1">
    <location>
        <begin position="1"/>
        <end position="25"/>
    </location>
</feature>
<dbReference type="InterPro" id="IPR046533">
    <property type="entry name" value="DUF6598"/>
</dbReference>
<proteinExistence type="predicted"/>
<evidence type="ECO:0000259" key="2">
    <source>
        <dbReference type="Pfam" id="PF20241"/>
    </source>
</evidence>
<reference evidence="3" key="1">
    <citation type="submission" date="2024-10" db="EMBL/GenBank/DDBJ databases">
        <authorList>
            <person name="Ryan C."/>
        </authorList>
    </citation>
    <scope>NUCLEOTIDE SEQUENCE [LARGE SCALE GENOMIC DNA]</scope>
</reference>
<dbReference type="EMBL" id="OZ075121">
    <property type="protein sequence ID" value="CAL4897946.1"/>
    <property type="molecule type" value="Genomic_DNA"/>
</dbReference>
<feature type="compositionally biased region" description="Basic and acidic residues" evidence="1">
    <location>
        <begin position="8"/>
        <end position="21"/>
    </location>
</feature>
<evidence type="ECO:0000256" key="1">
    <source>
        <dbReference type="SAM" id="MobiDB-lite"/>
    </source>
</evidence>
<gene>
    <name evidence="3" type="ORF">URODEC1_LOCUS7506</name>
</gene>
<name>A0ABC8VZ49_9POAL</name>
<feature type="domain" description="DUF6598" evidence="2">
    <location>
        <begin position="93"/>
        <end position="333"/>
    </location>
</feature>
<keyword evidence="4" id="KW-1185">Reference proteome</keyword>
<protein>
    <recommendedName>
        <fullName evidence="2">DUF6598 domain-containing protein</fullName>
    </recommendedName>
</protein>
<dbReference type="AlphaFoldDB" id="A0ABC8VZ49"/>
<sequence length="339" mass="37705">MEGGGATTERKRKAEEAVKPEAEDEDIVKEIDVVEGSKHSDGSIYRADAHPLHELFHLADTRETRLKPMRLSNPTPNCHPCWTACRQHLGCAMLQIFSLKLAKLPSTASGHGPVHLYGFIAVRDLLDPLRNYVFNRSRDDPLVIPDHNSDPFIYLPGPKRGVYLQSRVLIEYDVRIKSTEEGEDDLPLIDGAATVSELAWTQAALTSRIPGDLGAAVDLRRALLRRAVEATVEVRITRLAGPPRVVDLEITGCLAGELVEEEIKLFRGVVREPCALERFVIAARSDSYLFLHFKGAGAAKPPEEFDWFAFRVTPHGCVSDRRKFAFATAEVKVTWSSLC</sequence>
<organism evidence="3 4">
    <name type="scientific">Urochloa decumbens</name>
    <dbReference type="NCBI Taxonomy" id="240449"/>
    <lineage>
        <taxon>Eukaryota</taxon>
        <taxon>Viridiplantae</taxon>
        <taxon>Streptophyta</taxon>
        <taxon>Embryophyta</taxon>
        <taxon>Tracheophyta</taxon>
        <taxon>Spermatophyta</taxon>
        <taxon>Magnoliopsida</taxon>
        <taxon>Liliopsida</taxon>
        <taxon>Poales</taxon>
        <taxon>Poaceae</taxon>
        <taxon>PACMAD clade</taxon>
        <taxon>Panicoideae</taxon>
        <taxon>Panicodae</taxon>
        <taxon>Paniceae</taxon>
        <taxon>Melinidinae</taxon>
        <taxon>Urochloa</taxon>
    </lineage>
</organism>
<evidence type="ECO:0000313" key="3">
    <source>
        <dbReference type="EMBL" id="CAL4897946.1"/>
    </source>
</evidence>
<evidence type="ECO:0000313" key="4">
    <source>
        <dbReference type="Proteomes" id="UP001497457"/>
    </source>
</evidence>
<dbReference type="Proteomes" id="UP001497457">
    <property type="component" value="Chromosome 11b"/>
</dbReference>